<feature type="compositionally biased region" description="Basic and acidic residues" evidence="1">
    <location>
        <begin position="36"/>
        <end position="46"/>
    </location>
</feature>
<dbReference type="Proteomes" id="UP000189337">
    <property type="component" value="Unassembled WGS sequence"/>
</dbReference>
<dbReference type="EMBL" id="MTSU01000008">
    <property type="protein sequence ID" value="ONF92863.1"/>
    <property type="molecule type" value="Genomic_DNA"/>
</dbReference>
<protein>
    <submittedName>
        <fullName evidence="2">Uncharacterized protein</fullName>
    </submittedName>
</protein>
<evidence type="ECO:0000256" key="1">
    <source>
        <dbReference type="SAM" id="MobiDB-lite"/>
    </source>
</evidence>
<gene>
    <name evidence="2" type="ORF">BWD14_10170</name>
</gene>
<dbReference type="AlphaFoldDB" id="A0AB73LMA7"/>
<name>A0AB73LMA7_9LEPT</name>
<accession>A0AB73LMA7</accession>
<organism evidence="2 3">
    <name type="scientific">Leptospira santarosai</name>
    <dbReference type="NCBI Taxonomy" id="28183"/>
    <lineage>
        <taxon>Bacteria</taxon>
        <taxon>Pseudomonadati</taxon>
        <taxon>Spirochaetota</taxon>
        <taxon>Spirochaetia</taxon>
        <taxon>Leptospirales</taxon>
        <taxon>Leptospiraceae</taxon>
        <taxon>Leptospira</taxon>
    </lineage>
</organism>
<sequence length="75" mass="8753">MYRIVVRHEKALGSIFFRPFAEKTLLNGNRRESTARVLSNEKDTGHRPIGIPSRKVCGPRIKLRSNRIRPDRRIN</sequence>
<evidence type="ECO:0000313" key="2">
    <source>
        <dbReference type="EMBL" id="ONF92863.1"/>
    </source>
</evidence>
<evidence type="ECO:0000313" key="3">
    <source>
        <dbReference type="Proteomes" id="UP000189337"/>
    </source>
</evidence>
<reference evidence="2 3" key="1">
    <citation type="submission" date="2017-01" db="EMBL/GenBank/DDBJ databases">
        <title>Comparative genomic analysis of Brazilian Leptospira santarosai.</title>
        <authorList>
            <person name="Moreno L.Z."/>
            <person name="Miraglia F."/>
            <person name="Kremer F.S."/>
            <person name="Eslabao M.R."/>
            <person name="Lilenbaum W."/>
            <person name="Dellagostin O.A."/>
            <person name="Moreno A.M."/>
        </authorList>
    </citation>
    <scope>NUCLEOTIDE SEQUENCE [LARGE SCALE GENOMIC DNA]</scope>
    <source>
        <strain evidence="2 3">M52/8-19</strain>
    </source>
</reference>
<feature type="region of interest" description="Disordered" evidence="1">
    <location>
        <begin position="36"/>
        <end position="55"/>
    </location>
</feature>
<comment type="caution">
    <text evidence="2">The sequence shown here is derived from an EMBL/GenBank/DDBJ whole genome shotgun (WGS) entry which is preliminary data.</text>
</comment>
<proteinExistence type="predicted"/>